<dbReference type="GO" id="GO:0009100">
    <property type="term" value="P:glycoprotein metabolic process"/>
    <property type="evidence" value="ECO:0007669"/>
    <property type="project" value="UniProtKB-ARBA"/>
</dbReference>
<dbReference type="AlphaFoldDB" id="X8J7Y1"/>
<dbReference type="InterPro" id="IPR007074">
    <property type="entry name" value="LicD/FKTN/FKRP_NTP_transf"/>
</dbReference>
<dbReference type="PANTHER" id="PTHR43404">
    <property type="entry name" value="LIPOPOLYSACCHARIDE CHOLINEPHOSPHOTRANSFERASE LICD"/>
    <property type="match status" value="1"/>
</dbReference>
<name>X8J7Y1_9FIRM</name>
<accession>X8J7Y1</accession>
<dbReference type="PATRIC" id="fig|1401079.3.peg.188"/>
<reference evidence="2 3" key="1">
    <citation type="submission" date="2014-01" db="EMBL/GenBank/DDBJ databases">
        <authorList>
            <person name="Durkin A.S."/>
            <person name="McCorrison J."/>
            <person name="Torralba M."/>
            <person name="Gillis M."/>
            <person name="Haft D.H."/>
            <person name="Methe B."/>
            <person name="Sutton G."/>
            <person name="Nelson K.E."/>
        </authorList>
    </citation>
    <scope>NUCLEOTIDE SEQUENCE [LARGE SCALE GENOMIC DNA]</scope>
    <source>
        <strain evidence="2 3">ATCC 33093</strain>
    </source>
</reference>
<dbReference type="Pfam" id="PF04991">
    <property type="entry name" value="LicD"/>
    <property type="match status" value="1"/>
</dbReference>
<dbReference type="Proteomes" id="UP000022645">
    <property type="component" value="Unassembled WGS sequence"/>
</dbReference>
<dbReference type="EMBL" id="JALU01000003">
    <property type="protein sequence ID" value="EUC58115.1"/>
    <property type="molecule type" value="Genomic_DNA"/>
</dbReference>
<protein>
    <submittedName>
        <fullName evidence="2">LICD family protein</fullName>
    </submittedName>
</protein>
<feature type="domain" description="LicD/FKTN/FKRP nucleotidyltransferase" evidence="1">
    <location>
        <begin position="34"/>
        <end position="261"/>
    </location>
</feature>
<gene>
    <name evidence="2" type="ORF">HMPREF0581_0221</name>
</gene>
<evidence type="ECO:0000259" key="1">
    <source>
        <dbReference type="Pfam" id="PF04991"/>
    </source>
</evidence>
<evidence type="ECO:0000313" key="2">
    <source>
        <dbReference type="EMBL" id="EUC58115.1"/>
    </source>
</evidence>
<comment type="caution">
    <text evidence="2">The sequence shown here is derived from an EMBL/GenBank/DDBJ whole genome shotgun (WGS) entry which is preliminary data.</text>
</comment>
<proteinExistence type="predicted"/>
<dbReference type="PANTHER" id="PTHR43404:SF2">
    <property type="entry name" value="LIPOPOLYSACCHARIDE CHOLINEPHOSPHOTRANSFERASE LICD"/>
    <property type="match status" value="1"/>
</dbReference>
<dbReference type="RefSeq" id="WP_051426866.1">
    <property type="nucleotide sequence ID" value="NZ_JALU01000003.1"/>
</dbReference>
<evidence type="ECO:0000313" key="3">
    <source>
        <dbReference type="Proteomes" id="UP000022645"/>
    </source>
</evidence>
<sequence>MADIKTDDYTKNFPELKSVQKIELDILIELDKICRKNNLCYFLDSGTALGAVRHKGFIPWDDDIDVGMPRPDYNRFMRIAKDELGEAFFLQNLKTDPKVPFPYAKIRKNGTAFIEWNKRNIKMHHGIYIDIFPYDRLPEDGIDEYMGYCRELNRKLFKRRIPDRVGLPQSNLRWKIGKAARRLQYLAMQFSSEKKLLEKLNHDYTKYSGLGFDSGKSTCHSFSSRIAFPNEMLFPPIEVEFEGHSFFAPADVDAYLTAIYGDYMKLPPYKDRIGHRPFVISLEEKRCKR</sequence>
<dbReference type="InterPro" id="IPR052942">
    <property type="entry name" value="LPS_cholinephosphotransferase"/>
</dbReference>
<organism evidence="2 3">
    <name type="scientific">Mogibacterium timidum ATCC 33093</name>
    <dbReference type="NCBI Taxonomy" id="1401079"/>
    <lineage>
        <taxon>Bacteria</taxon>
        <taxon>Bacillati</taxon>
        <taxon>Bacillota</taxon>
        <taxon>Clostridia</taxon>
        <taxon>Peptostreptococcales</taxon>
        <taxon>Anaerovoracaceae</taxon>
        <taxon>Mogibacterium</taxon>
    </lineage>
</organism>